<evidence type="ECO:0000256" key="1">
    <source>
        <dbReference type="SAM" id="MobiDB-lite"/>
    </source>
</evidence>
<dbReference type="Proteomes" id="UP000364291">
    <property type="component" value="Unassembled WGS sequence"/>
</dbReference>
<dbReference type="NCBIfam" id="NF041373">
    <property type="entry name" value="HGG_STG"/>
    <property type="match status" value="1"/>
</dbReference>
<gene>
    <name evidence="2" type="ORF">PAP18089_01647</name>
</gene>
<proteinExistence type="predicted"/>
<protein>
    <submittedName>
        <fullName evidence="2">Uncharacterized protein</fullName>
    </submittedName>
</protein>
<organism evidence="2 3">
    <name type="scientific">Pandoraea apista</name>
    <dbReference type="NCBI Taxonomy" id="93218"/>
    <lineage>
        <taxon>Bacteria</taxon>
        <taxon>Pseudomonadati</taxon>
        <taxon>Pseudomonadota</taxon>
        <taxon>Betaproteobacteria</taxon>
        <taxon>Burkholderiales</taxon>
        <taxon>Burkholderiaceae</taxon>
        <taxon>Pandoraea</taxon>
    </lineage>
</organism>
<reference evidence="2 3" key="1">
    <citation type="submission" date="2019-08" db="EMBL/GenBank/DDBJ databases">
        <authorList>
            <person name="Peeters C."/>
        </authorList>
    </citation>
    <scope>NUCLEOTIDE SEQUENCE [LARGE SCALE GENOMIC DNA]</scope>
    <source>
        <strain evidence="2 3">LMG 18089</strain>
    </source>
</reference>
<dbReference type="AlphaFoldDB" id="A0A5E5P3C3"/>
<name>A0A5E5P3C3_9BURK</name>
<accession>A0A5E5P3C3</accession>
<dbReference type="EMBL" id="CABPSX010000002">
    <property type="protein sequence ID" value="VVG70683.1"/>
    <property type="molecule type" value="Genomic_DNA"/>
</dbReference>
<evidence type="ECO:0000313" key="2">
    <source>
        <dbReference type="EMBL" id="VVG70683.1"/>
    </source>
</evidence>
<evidence type="ECO:0000313" key="3">
    <source>
        <dbReference type="Proteomes" id="UP000364291"/>
    </source>
</evidence>
<dbReference type="RefSeq" id="WP_094068763.1">
    <property type="nucleotide sequence ID" value="NZ_CABPSX010000002.1"/>
</dbReference>
<dbReference type="InterPro" id="IPR047675">
    <property type="entry name" value="Putative_zinc-bd"/>
</dbReference>
<sequence length="191" mass="21033">MALCGAKGRNGQPCKRHASVGAKRCKLHGGNNKPAAKGNTHAAKPGSLYSKYLTPEEQADFDRIELGRIDDELRLTRIRLARALAQEQEKGSTLEVESAVKRKGGGPQVATAEVHTKRRDYVGIIDRLTGRIASLEAQRASMLNMSLDAELKRLELKERGDEQNPEPPASRSFTFVVKDARRRTDDADDNA</sequence>
<feature type="region of interest" description="Disordered" evidence="1">
    <location>
        <begin position="156"/>
        <end position="191"/>
    </location>
</feature>